<evidence type="ECO:0000313" key="2">
    <source>
        <dbReference type="Proteomes" id="UP000237105"/>
    </source>
</evidence>
<protein>
    <submittedName>
        <fullName evidence="1">Uncharacterized protein</fullName>
    </submittedName>
</protein>
<dbReference type="AlphaFoldDB" id="A0A2P5BTD0"/>
<dbReference type="Proteomes" id="UP000237105">
    <property type="component" value="Unassembled WGS sequence"/>
</dbReference>
<sequence length="108" mass="12750">MNFEVQLLEMVDDKERRPYIPKMLKTEVKHRAGGRKTSMEVEFSRDRCDFVRRQNEAKPVVLALSLVDIRRRLVCGLRRAVVAARRSSDQNCFFSLFLSFSRVFLLRI</sequence>
<proteinExistence type="predicted"/>
<dbReference type="EMBL" id="JXTB01000225">
    <property type="protein sequence ID" value="PON52069.1"/>
    <property type="molecule type" value="Genomic_DNA"/>
</dbReference>
<accession>A0A2P5BTD0</accession>
<reference evidence="2" key="1">
    <citation type="submission" date="2016-06" db="EMBL/GenBank/DDBJ databases">
        <title>Parallel loss of symbiosis genes in relatives of nitrogen-fixing non-legume Parasponia.</title>
        <authorList>
            <person name="Van Velzen R."/>
            <person name="Holmer R."/>
            <person name="Bu F."/>
            <person name="Rutten L."/>
            <person name="Van Zeijl A."/>
            <person name="Liu W."/>
            <person name="Santuari L."/>
            <person name="Cao Q."/>
            <person name="Sharma T."/>
            <person name="Shen D."/>
            <person name="Roswanjaya Y."/>
            <person name="Wardhani T."/>
            <person name="Kalhor M.S."/>
            <person name="Jansen J."/>
            <person name="Van den Hoogen J."/>
            <person name="Gungor B."/>
            <person name="Hartog M."/>
            <person name="Hontelez J."/>
            <person name="Verver J."/>
            <person name="Yang W.-C."/>
            <person name="Schijlen E."/>
            <person name="Repin R."/>
            <person name="Schilthuizen M."/>
            <person name="Schranz E."/>
            <person name="Heidstra R."/>
            <person name="Miyata K."/>
            <person name="Fedorova E."/>
            <person name="Kohlen W."/>
            <person name="Bisseling T."/>
            <person name="Smit S."/>
            <person name="Geurts R."/>
        </authorList>
    </citation>
    <scope>NUCLEOTIDE SEQUENCE [LARGE SCALE GENOMIC DNA]</scope>
    <source>
        <strain evidence="2">cv. WU1-14</strain>
    </source>
</reference>
<comment type="caution">
    <text evidence="1">The sequence shown here is derived from an EMBL/GenBank/DDBJ whole genome shotgun (WGS) entry which is preliminary data.</text>
</comment>
<organism evidence="1 2">
    <name type="scientific">Parasponia andersonii</name>
    <name type="common">Sponia andersonii</name>
    <dbReference type="NCBI Taxonomy" id="3476"/>
    <lineage>
        <taxon>Eukaryota</taxon>
        <taxon>Viridiplantae</taxon>
        <taxon>Streptophyta</taxon>
        <taxon>Embryophyta</taxon>
        <taxon>Tracheophyta</taxon>
        <taxon>Spermatophyta</taxon>
        <taxon>Magnoliopsida</taxon>
        <taxon>eudicotyledons</taxon>
        <taxon>Gunneridae</taxon>
        <taxon>Pentapetalae</taxon>
        <taxon>rosids</taxon>
        <taxon>fabids</taxon>
        <taxon>Rosales</taxon>
        <taxon>Cannabaceae</taxon>
        <taxon>Parasponia</taxon>
    </lineage>
</organism>
<keyword evidence="2" id="KW-1185">Reference proteome</keyword>
<name>A0A2P5BTD0_PARAD</name>
<evidence type="ECO:0000313" key="1">
    <source>
        <dbReference type="EMBL" id="PON52069.1"/>
    </source>
</evidence>
<gene>
    <name evidence="1" type="ORF">PanWU01x14_211840</name>
</gene>